<sequence length="56" mass="6422">MTYATDRLHEEIAYVAYHFHWNLEDILDLEHADRRRYTAEIASLVTRATASAGAEG</sequence>
<dbReference type="Pfam" id="PF20546">
    <property type="entry name" value="DUF6760"/>
    <property type="match status" value="1"/>
</dbReference>
<dbReference type="InterPro" id="IPR046648">
    <property type="entry name" value="DUF6760"/>
</dbReference>
<dbReference type="Proteomes" id="UP000653411">
    <property type="component" value="Unassembled WGS sequence"/>
</dbReference>
<reference evidence="2" key="2">
    <citation type="submission" date="2020-09" db="EMBL/GenBank/DDBJ databases">
        <authorList>
            <person name="Sun Q."/>
            <person name="Zhou Y."/>
        </authorList>
    </citation>
    <scope>NUCLEOTIDE SEQUENCE</scope>
    <source>
        <strain evidence="2">CGMCC 4.7110</strain>
    </source>
</reference>
<dbReference type="AlphaFoldDB" id="A0A917XB70"/>
<dbReference type="EMBL" id="BMML01000005">
    <property type="protein sequence ID" value="GGN04529.1"/>
    <property type="molecule type" value="Genomic_DNA"/>
</dbReference>
<evidence type="ECO:0000313" key="2">
    <source>
        <dbReference type="EMBL" id="GGN04529.1"/>
    </source>
</evidence>
<reference evidence="2" key="1">
    <citation type="journal article" date="2014" name="Int. J. Syst. Evol. Microbiol.">
        <title>Complete genome sequence of Corynebacterium casei LMG S-19264T (=DSM 44701T), isolated from a smear-ripened cheese.</title>
        <authorList>
            <consortium name="US DOE Joint Genome Institute (JGI-PGF)"/>
            <person name="Walter F."/>
            <person name="Albersmeier A."/>
            <person name="Kalinowski J."/>
            <person name="Ruckert C."/>
        </authorList>
    </citation>
    <scope>NUCLEOTIDE SEQUENCE</scope>
    <source>
        <strain evidence="2">CGMCC 4.7110</strain>
    </source>
</reference>
<keyword evidence="3" id="KW-1185">Reference proteome</keyword>
<accession>A0A917XB70</accession>
<dbReference type="GeneID" id="301470437"/>
<comment type="caution">
    <text evidence="2">The sequence shown here is derived from an EMBL/GenBank/DDBJ whole genome shotgun (WGS) entry which is preliminary data.</text>
</comment>
<protein>
    <recommendedName>
        <fullName evidence="1">DUF6760 domain-containing protein</fullName>
    </recommendedName>
</protein>
<name>A0A917XB70_9ACTN</name>
<evidence type="ECO:0000313" key="3">
    <source>
        <dbReference type="Proteomes" id="UP000653411"/>
    </source>
</evidence>
<dbReference type="RefSeq" id="WP_181808453.1">
    <property type="nucleotide sequence ID" value="NZ_BMML01000005.1"/>
</dbReference>
<evidence type="ECO:0000259" key="1">
    <source>
        <dbReference type="Pfam" id="PF20546"/>
    </source>
</evidence>
<organism evidence="2 3">
    <name type="scientific">Streptomyces fuscichromogenes</name>
    <dbReference type="NCBI Taxonomy" id="1324013"/>
    <lineage>
        <taxon>Bacteria</taxon>
        <taxon>Bacillati</taxon>
        <taxon>Actinomycetota</taxon>
        <taxon>Actinomycetes</taxon>
        <taxon>Kitasatosporales</taxon>
        <taxon>Streptomycetaceae</taxon>
        <taxon>Streptomyces</taxon>
    </lineage>
</organism>
<feature type="domain" description="DUF6760" evidence="1">
    <location>
        <begin position="3"/>
        <end position="48"/>
    </location>
</feature>
<gene>
    <name evidence="2" type="ORF">GCM10011578_027800</name>
</gene>
<proteinExistence type="predicted"/>